<geneLocation type="mitochondrion" evidence="6"/>
<evidence type="ECO:0000256" key="3">
    <source>
        <dbReference type="ARBA" id="ARBA00022759"/>
    </source>
</evidence>
<accession>A0A109PQQ9</accession>
<evidence type="ECO:0000259" key="5">
    <source>
        <dbReference type="PROSITE" id="PS50164"/>
    </source>
</evidence>
<dbReference type="InterPro" id="IPR003647">
    <property type="entry name" value="Intron_nuc_1_rpt"/>
</dbReference>
<evidence type="ECO:0000256" key="4">
    <source>
        <dbReference type="ARBA" id="ARBA00022801"/>
    </source>
</evidence>
<evidence type="ECO:0000256" key="2">
    <source>
        <dbReference type="ARBA" id="ARBA00022722"/>
    </source>
</evidence>
<dbReference type="InterPro" id="IPR006350">
    <property type="entry name" value="Intron_endoG1"/>
</dbReference>
<evidence type="ECO:0000256" key="1">
    <source>
        <dbReference type="ARBA" id="ARBA00010045"/>
    </source>
</evidence>
<dbReference type="CDD" id="cd10445">
    <property type="entry name" value="GIY-YIG_bI1_like"/>
    <property type="match status" value="1"/>
</dbReference>
<dbReference type="SMART" id="SM00497">
    <property type="entry name" value="IENR1"/>
    <property type="match status" value="1"/>
</dbReference>
<dbReference type="NCBIfam" id="TIGR01453">
    <property type="entry name" value="grpIintron_endo"/>
    <property type="match status" value="1"/>
</dbReference>
<dbReference type="AlphaFoldDB" id="A0A109PQQ9"/>
<dbReference type="EMBL" id="KU196782">
    <property type="protein sequence ID" value="AMA21279.1"/>
    <property type="molecule type" value="Genomic_DNA"/>
</dbReference>
<dbReference type="InterPro" id="IPR000305">
    <property type="entry name" value="GIY-YIG_endonuc"/>
</dbReference>
<sequence length="238" mass="27788">MTKLFMSTYSKSNINPAKFYDNAEELKSQILLENKNKSGIYKWENKISGDFYIGSAVDLSKRMSEYYRKSYITHPSRGRSIICYALVKYDYNNFSLSILEYCDKDKVITREQYYLDLLNPSYNILKYAYSSDGYKHTLEAIQKISIAKKGRFTKENNSFYGKSHTEEIKTLMSQTALKRVKPNNAKPVFLKDSNNNIIGDFKSMSELSIYLKADKATLAKYRDSNKLFRNLYYIISKI</sequence>
<dbReference type="GO" id="GO:0003677">
    <property type="term" value="F:DNA binding"/>
    <property type="evidence" value="ECO:0007669"/>
    <property type="project" value="InterPro"/>
</dbReference>
<dbReference type="Gene3D" id="3.40.1440.10">
    <property type="entry name" value="GIY-YIG endonuclease"/>
    <property type="match status" value="1"/>
</dbReference>
<dbReference type="Pfam" id="PF07460">
    <property type="entry name" value="NUMOD3"/>
    <property type="match status" value="1"/>
</dbReference>
<dbReference type="InterPro" id="IPR003611">
    <property type="entry name" value="NUMOD3"/>
</dbReference>
<feature type="domain" description="GIY-YIG" evidence="5">
    <location>
        <begin position="36"/>
        <end position="124"/>
    </location>
</feature>
<keyword evidence="6" id="KW-0496">Mitochondrion</keyword>
<organism evidence="6">
    <name type="scientific">Absidia glauca</name>
    <name type="common">Pin mould</name>
    <dbReference type="NCBI Taxonomy" id="4829"/>
    <lineage>
        <taxon>Eukaryota</taxon>
        <taxon>Fungi</taxon>
        <taxon>Fungi incertae sedis</taxon>
        <taxon>Mucoromycota</taxon>
        <taxon>Mucoromycotina</taxon>
        <taxon>Mucoromycetes</taxon>
        <taxon>Mucorales</taxon>
        <taxon>Cunninghamellaceae</taxon>
        <taxon>Absidia</taxon>
    </lineage>
</organism>
<keyword evidence="3 6" id="KW-0255">Endonuclease</keyword>
<dbReference type="PROSITE" id="PS50164">
    <property type="entry name" value="GIY_YIG"/>
    <property type="match status" value="1"/>
</dbReference>
<dbReference type="SUPFAM" id="SSF64496">
    <property type="entry name" value="DNA-binding domain of intron-encoded endonucleases"/>
    <property type="match status" value="1"/>
</dbReference>
<dbReference type="InterPro" id="IPR035901">
    <property type="entry name" value="GIY-YIG_endonuc_sf"/>
</dbReference>
<proteinExistence type="predicted"/>
<dbReference type="GeneID" id="34829284"/>
<dbReference type="GO" id="GO:0004519">
    <property type="term" value="F:endonuclease activity"/>
    <property type="evidence" value="ECO:0007669"/>
    <property type="project" value="UniProtKB-KW"/>
</dbReference>
<dbReference type="SMART" id="SM00496">
    <property type="entry name" value="IENR2"/>
    <property type="match status" value="2"/>
</dbReference>
<comment type="similarity">
    <text evidence="1">To endonucleases of group I introns of fungi and phage.</text>
</comment>
<protein>
    <submittedName>
        <fullName evidence="6">GIY-YIG endonuclease</fullName>
    </submittedName>
</protein>
<dbReference type="GO" id="GO:0016787">
    <property type="term" value="F:hydrolase activity"/>
    <property type="evidence" value="ECO:0007669"/>
    <property type="project" value="UniProtKB-KW"/>
</dbReference>
<keyword evidence="2" id="KW-0540">Nuclease</keyword>
<dbReference type="Pfam" id="PF01541">
    <property type="entry name" value="GIY-YIG"/>
    <property type="match status" value="1"/>
</dbReference>
<name>A0A109PQQ9_ABSGL</name>
<gene>
    <name evidence="6" type="primary">orf30</name>
</gene>
<dbReference type="SMR" id="A0A109PQQ9"/>
<dbReference type="SUPFAM" id="SSF82771">
    <property type="entry name" value="GIY-YIG endonuclease"/>
    <property type="match status" value="1"/>
</dbReference>
<keyword evidence="4" id="KW-0378">Hydrolase</keyword>
<reference evidence="6" key="1">
    <citation type="journal article" date="2016" name="Genome Announc.">
        <title>Complete Mitochondrial DNA Sequence of the Mucoralean Fungus Absidia glauca, a Model for Studying Host-Parasite Interactions.</title>
        <authorList>
            <person name="Ellenberger S."/>
            <person name="Burmester A."/>
            <person name="Wostemeyer J."/>
        </authorList>
    </citation>
    <scope>NUCLEOTIDE SEQUENCE</scope>
    <source>
        <strain evidence="6">CBS 101.48</strain>
    </source>
</reference>
<dbReference type="SMART" id="SM00465">
    <property type="entry name" value="GIYc"/>
    <property type="match status" value="1"/>
</dbReference>
<evidence type="ECO:0000313" key="6">
    <source>
        <dbReference type="EMBL" id="AMA21279.1"/>
    </source>
</evidence>
<dbReference type="RefSeq" id="YP_009440973.1">
    <property type="nucleotide sequence ID" value="NC_036158.1"/>
</dbReference>